<dbReference type="Proteomes" id="UP001329430">
    <property type="component" value="Chromosome 10"/>
</dbReference>
<dbReference type="Pfam" id="PF03732">
    <property type="entry name" value="Retrotrans_gag"/>
    <property type="match status" value="1"/>
</dbReference>
<evidence type="ECO:0000259" key="1">
    <source>
        <dbReference type="Pfam" id="PF03732"/>
    </source>
</evidence>
<gene>
    <name evidence="2" type="ORF">RI129_012538</name>
</gene>
<accession>A0AAN7ZG45</accession>
<feature type="domain" description="Retrotransposon gag" evidence="1">
    <location>
        <begin position="40"/>
        <end position="117"/>
    </location>
</feature>
<comment type="caution">
    <text evidence="2">The sequence shown here is derived from an EMBL/GenBank/DDBJ whole genome shotgun (WGS) entry which is preliminary data.</text>
</comment>
<dbReference type="InterPro" id="IPR005162">
    <property type="entry name" value="Retrotrans_gag_dom"/>
</dbReference>
<evidence type="ECO:0000313" key="3">
    <source>
        <dbReference type="Proteomes" id="UP001329430"/>
    </source>
</evidence>
<name>A0AAN7ZG45_9COLE</name>
<sequence>MSIIGAIEQLNLNKTDVESYLERMDHLFRCNKVEESEKVDLFVTLIGGDAYKLLKTMVKPQSVSEKTYAELKKILKDRMAPKRSVIVETYKFYKISQELASIAEYIGKLKEQADYVSLKSFMIEL</sequence>
<protein>
    <recommendedName>
        <fullName evidence="1">Retrotransposon gag domain-containing protein</fullName>
    </recommendedName>
</protein>
<keyword evidence="3" id="KW-1185">Reference proteome</keyword>
<reference evidence="2 3" key="1">
    <citation type="journal article" date="2024" name="Insects">
        <title>An Improved Chromosome-Level Genome Assembly of the Firefly Pyrocoelia pectoralis.</title>
        <authorList>
            <person name="Fu X."/>
            <person name="Meyer-Rochow V.B."/>
            <person name="Ballantyne L."/>
            <person name="Zhu X."/>
        </authorList>
    </citation>
    <scope>NUCLEOTIDE SEQUENCE [LARGE SCALE GENOMIC DNA]</scope>
    <source>
        <strain evidence="2">XCY_ONT2</strain>
    </source>
</reference>
<evidence type="ECO:0000313" key="2">
    <source>
        <dbReference type="EMBL" id="KAK5638243.1"/>
    </source>
</evidence>
<dbReference type="EMBL" id="JAVRBK010000010">
    <property type="protein sequence ID" value="KAK5638243.1"/>
    <property type="molecule type" value="Genomic_DNA"/>
</dbReference>
<proteinExistence type="predicted"/>
<organism evidence="2 3">
    <name type="scientific">Pyrocoelia pectoralis</name>
    <dbReference type="NCBI Taxonomy" id="417401"/>
    <lineage>
        <taxon>Eukaryota</taxon>
        <taxon>Metazoa</taxon>
        <taxon>Ecdysozoa</taxon>
        <taxon>Arthropoda</taxon>
        <taxon>Hexapoda</taxon>
        <taxon>Insecta</taxon>
        <taxon>Pterygota</taxon>
        <taxon>Neoptera</taxon>
        <taxon>Endopterygota</taxon>
        <taxon>Coleoptera</taxon>
        <taxon>Polyphaga</taxon>
        <taxon>Elateriformia</taxon>
        <taxon>Elateroidea</taxon>
        <taxon>Lampyridae</taxon>
        <taxon>Lampyrinae</taxon>
        <taxon>Pyrocoelia</taxon>
    </lineage>
</organism>
<dbReference type="AlphaFoldDB" id="A0AAN7ZG45"/>